<dbReference type="PANTHER" id="PTHR43751:SF3">
    <property type="entry name" value="SULFATASE N-TERMINAL DOMAIN-CONTAINING PROTEIN"/>
    <property type="match status" value="1"/>
</dbReference>
<accession>A0ABV6Z4B3</accession>
<evidence type="ECO:0000256" key="1">
    <source>
        <dbReference type="SAM" id="Phobius"/>
    </source>
</evidence>
<name>A0ABV6Z4B3_UNCC1</name>
<keyword evidence="4" id="KW-1185">Reference proteome</keyword>
<dbReference type="InterPro" id="IPR052701">
    <property type="entry name" value="GAG_Ulvan_Degrading_Sulfatases"/>
</dbReference>
<dbReference type="Gene3D" id="3.30.1120.10">
    <property type="match status" value="1"/>
</dbReference>
<dbReference type="Gene3D" id="3.40.720.10">
    <property type="entry name" value="Alkaline Phosphatase, subunit A"/>
    <property type="match status" value="1"/>
</dbReference>
<dbReference type="SUPFAM" id="SSF53649">
    <property type="entry name" value="Alkaline phosphatase-like"/>
    <property type="match status" value="1"/>
</dbReference>
<evidence type="ECO:0000259" key="2">
    <source>
        <dbReference type="Pfam" id="PF00884"/>
    </source>
</evidence>
<dbReference type="EMBL" id="JBHPBY010000462">
    <property type="protein sequence ID" value="MFC1853277.1"/>
    <property type="molecule type" value="Genomic_DNA"/>
</dbReference>
<keyword evidence="1" id="KW-0812">Transmembrane</keyword>
<sequence>MSSKLRIIVISIIPFLVFLIFLIHPWDRDGDGHWNIFVDRLDCNDADPNINPGAVEIPLNGLDENCDGLDSLQGANILLITIDCLRADHVGYYGYPHRTTPTLDKLAKSGTAFWQAYTPSTWTHPSLSSIHTSLHPRKHGVSKWNHRLKDEHLTLAEVFQEAGYQTRAIVSHVIFHAQYGYTQGFDFYNIAVLRNHADPSKISSSREVTDIIINLLPKTRQPFFIWAHYFDPHGRYLNQKEFSFGRKAIHRYDSEVAFTDYHIDRLFKEFKQRDLFKRTIVVVVADHGEAFRDHGSIGHTKTLFEEIVKVPLIMHVPGFSHQDYQGRITHTEIAPTLLNLVSMKVPPAFQGSFLPFDQDGFKEISKTVYFEVKRFVNLRGIFSEGYKLIAKHRNNLPLKKTSLYNLTSDPFEKVNLLHEEPDKADDLYQKLMKFNDQEALVDPSKLEMEQETRENLIKLGYIN</sequence>
<keyword evidence="1" id="KW-0472">Membrane</keyword>
<comment type="caution">
    <text evidence="3">The sequence shown here is derived from an EMBL/GenBank/DDBJ whole genome shotgun (WGS) entry which is preliminary data.</text>
</comment>
<evidence type="ECO:0000313" key="4">
    <source>
        <dbReference type="Proteomes" id="UP001594351"/>
    </source>
</evidence>
<feature type="domain" description="Sulfatase N-terminal" evidence="2">
    <location>
        <begin position="76"/>
        <end position="341"/>
    </location>
</feature>
<dbReference type="InterPro" id="IPR017850">
    <property type="entry name" value="Alkaline_phosphatase_core_sf"/>
</dbReference>
<dbReference type="InterPro" id="IPR000917">
    <property type="entry name" value="Sulfatase_N"/>
</dbReference>
<dbReference type="Pfam" id="PF11617">
    <property type="entry name" value="Cu-binding_MopE"/>
    <property type="match status" value="1"/>
</dbReference>
<dbReference type="InterPro" id="IPR021655">
    <property type="entry name" value="Put_metal-bd"/>
</dbReference>
<dbReference type="Proteomes" id="UP001594351">
    <property type="component" value="Unassembled WGS sequence"/>
</dbReference>
<organism evidence="3 4">
    <name type="scientific">candidate division CSSED10-310 bacterium</name>
    <dbReference type="NCBI Taxonomy" id="2855610"/>
    <lineage>
        <taxon>Bacteria</taxon>
        <taxon>Bacteria division CSSED10-310</taxon>
    </lineage>
</organism>
<dbReference type="CDD" id="cd16148">
    <property type="entry name" value="sulfatase_like"/>
    <property type="match status" value="1"/>
</dbReference>
<dbReference type="Pfam" id="PF00884">
    <property type="entry name" value="Sulfatase"/>
    <property type="match status" value="1"/>
</dbReference>
<feature type="transmembrane region" description="Helical" evidence="1">
    <location>
        <begin position="7"/>
        <end position="26"/>
    </location>
</feature>
<protein>
    <submittedName>
        <fullName evidence="3">Sulfatase-like hydrolase/transferase</fullName>
    </submittedName>
</protein>
<keyword evidence="1" id="KW-1133">Transmembrane helix</keyword>
<dbReference type="PANTHER" id="PTHR43751">
    <property type="entry name" value="SULFATASE"/>
    <property type="match status" value="1"/>
</dbReference>
<proteinExistence type="predicted"/>
<gene>
    <name evidence="3" type="ORF">ACFL27_24020</name>
</gene>
<evidence type="ECO:0000313" key="3">
    <source>
        <dbReference type="EMBL" id="MFC1853277.1"/>
    </source>
</evidence>
<reference evidence="3 4" key="1">
    <citation type="submission" date="2024-09" db="EMBL/GenBank/DDBJ databases">
        <title>Laminarin stimulates single cell rates of sulfate reduction while oxygen inhibits transcriptomic activity in coastal marine sediment.</title>
        <authorList>
            <person name="Lindsay M."/>
            <person name="Orcutt B."/>
            <person name="Emerson D."/>
            <person name="Stepanauskas R."/>
            <person name="D'Angelo T."/>
        </authorList>
    </citation>
    <scope>NUCLEOTIDE SEQUENCE [LARGE SCALE GENOMIC DNA]</scope>
    <source>
        <strain evidence="3">SAG AM-311-K15</strain>
    </source>
</reference>